<dbReference type="AlphaFoldDB" id="I0WFU0"/>
<dbReference type="Gene3D" id="3.40.30.10">
    <property type="entry name" value="Glutaredoxin"/>
    <property type="match status" value="1"/>
</dbReference>
<evidence type="ECO:0000313" key="1">
    <source>
        <dbReference type="EMBL" id="EID75256.1"/>
    </source>
</evidence>
<dbReference type="eggNOG" id="COG3118">
    <property type="taxonomic scope" value="Bacteria"/>
</dbReference>
<dbReference type="SUPFAM" id="SSF52833">
    <property type="entry name" value="Thioredoxin-like"/>
    <property type="match status" value="1"/>
</dbReference>
<sequence length="129" mass="14609">MGLMDSLFGKSTQSSDFPWVALQNEAQIAELELESQTSLVVVFKHSTRCGISRSVLNRFERAYDHSLQGITFYYLDILAHRSISNALAERYEVWHESPQLLAIRNATVVSHSSHYDIEAANLQALIPTR</sequence>
<gene>
    <name evidence="1" type="ORF">W5A_06790</name>
</gene>
<protein>
    <recommendedName>
        <fullName evidence="3">General stress protein</fullName>
    </recommendedName>
</protein>
<dbReference type="EMBL" id="AJJU01000006">
    <property type="protein sequence ID" value="EID75256.1"/>
    <property type="molecule type" value="Genomic_DNA"/>
</dbReference>
<dbReference type="Pfam" id="PF11009">
    <property type="entry name" value="BrxC"/>
    <property type="match status" value="1"/>
</dbReference>
<reference evidence="1 2" key="1">
    <citation type="journal article" date="2012" name="J. Bacteriol.">
        <title>Genome Sequence of the Halotolerant Bacterium Imtechella halotolerans K1T.</title>
        <authorList>
            <person name="Kumar S."/>
            <person name="Vikram S."/>
            <person name="Subramanian S."/>
            <person name="Raghava G.P."/>
            <person name="Pinnaka A.K."/>
        </authorList>
    </citation>
    <scope>NUCLEOTIDE SEQUENCE [LARGE SCALE GENOMIC DNA]</scope>
    <source>
        <strain evidence="1 2">K1</strain>
    </source>
</reference>
<dbReference type="Proteomes" id="UP000005938">
    <property type="component" value="Unassembled WGS sequence"/>
</dbReference>
<proteinExistence type="predicted"/>
<keyword evidence="2" id="KW-1185">Reference proteome</keyword>
<dbReference type="InterPro" id="IPR022551">
    <property type="entry name" value="BrxC"/>
</dbReference>
<dbReference type="InterPro" id="IPR036249">
    <property type="entry name" value="Thioredoxin-like_sf"/>
</dbReference>
<name>I0WFU0_9FLAO</name>
<dbReference type="OrthoDB" id="677051at2"/>
<accession>I0WFU0</accession>
<dbReference type="STRING" id="946077.W5A_06790"/>
<comment type="caution">
    <text evidence="1">The sequence shown here is derived from an EMBL/GenBank/DDBJ whole genome shotgun (WGS) entry which is preliminary data.</text>
</comment>
<dbReference type="NCBIfam" id="TIGR04019">
    <property type="entry name" value="B_thiol_YtxJ"/>
    <property type="match status" value="1"/>
</dbReference>
<evidence type="ECO:0000313" key="2">
    <source>
        <dbReference type="Proteomes" id="UP000005938"/>
    </source>
</evidence>
<evidence type="ECO:0008006" key="3">
    <source>
        <dbReference type="Google" id="ProtNLM"/>
    </source>
</evidence>
<organism evidence="1 2">
    <name type="scientific">Imtechella halotolerans K1</name>
    <dbReference type="NCBI Taxonomy" id="946077"/>
    <lineage>
        <taxon>Bacteria</taxon>
        <taxon>Pseudomonadati</taxon>
        <taxon>Bacteroidota</taxon>
        <taxon>Flavobacteriia</taxon>
        <taxon>Flavobacteriales</taxon>
        <taxon>Flavobacteriaceae</taxon>
        <taxon>Imtechella</taxon>
    </lineage>
</organism>